<protein>
    <submittedName>
        <fullName evidence="1">Uncharacterized protein</fullName>
    </submittedName>
</protein>
<evidence type="ECO:0000313" key="2">
    <source>
        <dbReference type="Proteomes" id="UP000692954"/>
    </source>
</evidence>
<gene>
    <name evidence="1" type="ORF">PSON_ATCC_30995.1.T0630157</name>
</gene>
<keyword evidence="2" id="KW-1185">Reference proteome</keyword>
<reference evidence="1" key="1">
    <citation type="submission" date="2021-01" db="EMBL/GenBank/DDBJ databases">
        <authorList>
            <consortium name="Genoscope - CEA"/>
            <person name="William W."/>
        </authorList>
    </citation>
    <scope>NUCLEOTIDE SEQUENCE</scope>
</reference>
<accession>A0A8S1NY83</accession>
<dbReference type="EMBL" id="CAJJDN010000063">
    <property type="protein sequence ID" value="CAD8094966.1"/>
    <property type="molecule type" value="Genomic_DNA"/>
</dbReference>
<evidence type="ECO:0000313" key="1">
    <source>
        <dbReference type="EMBL" id="CAD8094966.1"/>
    </source>
</evidence>
<organism evidence="1 2">
    <name type="scientific">Paramecium sonneborni</name>
    <dbReference type="NCBI Taxonomy" id="65129"/>
    <lineage>
        <taxon>Eukaryota</taxon>
        <taxon>Sar</taxon>
        <taxon>Alveolata</taxon>
        <taxon>Ciliophora</taxon>
        <taxon>Intramacronucleata</taxon>
        <taxon>Oligohymenophorea</taxon>
        <taxon>Peniculida</taxon>
        <taxon>Parameciidae</taxon>
        <taxon>Paramecium</taxon>
    </lineage>
</organism>
<name>A0A8S1NY83_9CILI</name>
<comment type="caution">
    <text evidence="1">The sequence shown here is derived from an EMBL/GenBank/DDBJ whole genome shotgun (WGS) entry which is preliminary data.</text>
</comment>
<dbReference type="Proteomes" id="UP000692954">
    <property type="component" value="Unassembled WGS sequence"/>
</dbReference>
<sequence length="257" mass="29981">MKSNKFTWSCPQDIKKKSLSLYASQYFVFSEVLKNRASQASIVKTEGKEIQRRLLFYHKTALINNIIRNSNQQQKNKNLIEKMFEIDDSRQRRLSCSCYECGKKSIKMNKFHNVYQKQEQTSKEVQSSLILQQQQLTQLTISTKSLKSNSKKHLQKIESPLSKKYKQNQKLTSSSLINLKPYLYESPQKKIINLQTEQTQLILKPISLGFSAPNLEIFDYSSKNCSSKQENLIKTLNQSNKYKLLEIQLIGCFRFAI</sequence>
<dbReference type="AlphaFoldDB" id="A0A8S1NY83"/>
<proteinExistence type="predicted"/>